<dbReference type="EMBL" id="JAJLJH010000003">
    <property type="protein sequence ID" value="MCK9687028.1"/>
    <property type="molecule type" value="Genomic_DNA"/>
</dbReference>
<keyword evidence="7" id="KW-1185">Reference proteome</keyword>
<feature type="domain" description="Major facilitator superfamily (MFS) profile" evidence="5">
    <location>
        <begin position="21"/>
        <end position="400"/>
    </location>
</feature>
<dbReference type="InterPro" id="IPR010645">
    <property type="entry name" value="MFS_4"/>
</dbReference>
<organism evidence="6 7">
    <name type="scientific">Scleromatobacter humisilvae</name>
    <dbReference type="NCBI Taxonomy" id="2897159"/>
    <lineage>
        <taxon>Bacteria</taxon>
        <taxon>Pseudomonadati</taxon>
        <taxon>Pseudomonadota</taxon>
        <taxon>Betaproteobacteria</taxon>
        <taxon>Burkholderiales</taxon>
        <taxon>Sphaerotilaceae</taxon>
        <taxon>Scleromatobacter</taxon>
    </lineage>
</organism>
<feature type="transmembrane region" description="Helical" evidence="4">
    <location>
        <begin position="149"/>
        <end position="171"/>
    </location>
</feature>
<feature type="transmembrane region" description="Helical" evidence="4">
    <location>
        <begin position="183"/>
        <end position="201"/>
    </location>
</feature>
<dbReference type="PROSITE" id="PS50850">
    <property type="entry name" value="MFS"/>
    <property type="match status" value="1"/>
</dbReference>
<reference evidence="6" key="1">
    <citation type="submission" date="2021-11" db="EMBL/GenBank/DDBJ databases">
        <title>BS-T2-15 a new species belonging to the Comamonadaceae family isolated from the soil of a French oak forest.</title>
        <authorList>
            <person name="Mieszkin S."/>
            <person name="Alain K."/>
        </authorList>
    </citation>
    <scope>NUCLEOTIDE SEQUENCE</scope>
    <source>
        <strain evidence="6">BS-T2-15</strain>
    </source>
</reference>
<feature type="transmembrane region" description="Helical" evidence="4">
    <location>
        <begin position="287"/>
        <end position="305"/>
    </location>
</feature>
<proteinExistence type="predicted"/>
<dbReference type="SUPFAM" id="SSF103473">
    <property type="entry name" value="MFS general substrate transporter"/>
    <property type="match status" value="1"/>
</dbReference>
<evidence type="ECO:0000313" key="6">
    <source>
        <dbReference type="EMBL" id="MCK9687028.1"/>
    </source>
</evidence>
<dbReference type="PANTHER" id="PTHR23537">
    <property type="match status" value="1"/>
</dbReference>
<dbReference type="InterPro" id="IPR020846">
    <property type="entry name" value="MFS_dom"/>
</dbReference>
<evidence type="ECO:0000313" key="7">
    <source>
        <dbReference type="Proteomes" id="UP001139353"/>
    </source>
</evidence>
<dbReference type="Gene3D" id="1.20.1250.20">
    <property type="entry name" value="MFS general substrate transporter like domains"/>
    <property type="match status" value="2"/>
</dbReference>
<dbReference type="Proteomes" id="UP001139353">
    <property type="component" value="Unassembled WGS sequence"/>
</dbReference>
<dbReference type="AlphaFoldDB" id="A0A9X1YLL7"/>
<evidence type="ECO:0000256" key="2">
    <source>
        <dbReference type="ARBA" id="ARBA00022989"/>
    </source>
</evidence>
<dbReference type="InterPro" id="IPR036259">
    <property type="entry name" value="MFS_trans_sf"/>
</dbReference>
<comment type="caution">
    <text evidence="6">The sequence shown here is derived from an EMBL/GenBank/DDBJ whole genome shotgun (WGS) entry which is preliminary data.</text>
</comment>
<feature type="transmembrane region" description="Helical" evidence="4">
    <location>
        <begin position="254"/>
        <end position="275"/>
    </location>
</feature>
<evidence type="ECO:0000259" key="5">
    <source>
        <dbReference type="PROSITE" id="PS50850"/>
    </source>
</evidence>
<feature type="transmembrane region" description="Helical" evidence="4">
    <location>
        <begin position="87"/>
        <end position="106"/>
    </location>
</feature>
<dbReference type="GO" id="GO:0022857">
    <property type="term" value="F:transmembrane transporter activity"/>
    <property type="evidence" value="ECO:0007669"/>
    <property type="project" value="InterPro"/>
</dbReference>
<accession>A0A9X1YLL7</accession>
<feature type="transmembrane region" description="Helical" evidence="4">
    <location>
        <begin position="112"/>
        <end position="137"/>
    </location>
</feature>
<dbReference type="RefSeq" id="WP_275683063.1">
    <property type="nucleotide sequence ID" value="NZ_JAJLJH010000003.1"/>
</dbReference>
<sequence>MNTMVSTAGTARRSLGDVWIALGLSTGAAVSLGFSRFAYALLLPPMRASLHWSYVQAGGMNTANALGYVLGSVVAAWVSERLGIKRAFLATLALSGVVLLLTGFTADYGALMALRFTGGFATAITFIVGASLAAGVNASGAPQRAAIPLAIYITGVGSGVALSGIVVPPLLAHLGAGGWPAGWVALGAISIAALWPAVAATRAVPAQAARDERLLPWKEIAFLWPTFANYLLFAAGYVSYMTFIIVLIRNGGGGAGYVAAFWIVLGLSSVIGTLAWGRALAKLGIRWSSPVVAIVVLLGTLPVLLRPTVPAAFLSAIVFGTSFMAGPTAVTVIVRKLLRPPMWTAALAELTVAFAIGQAIGPLMSGVVSDATGSVSAGLWLSPVLLIAAAVAALFQRNREAA</sequence>
<feature type="transmembrane region" description="Helical" evidence="4">
    <location>
        <begin position="346"/>
        <end position="365"/>
    </location>
</feature>
<evidence type="ECO:0000256" key="4">
    <source>
        <dbReference type="SAM" id="Phobius"/>
    </source>
</evidence>
<keyword evidence="1 4" id="KW-0812">Transmembrane</keyword>
<evidence type="ECO:0000256" key="3">
    <source>
        <dbReference type="ARBA" id="ARBA00023136"/>
    </source>
</evidence>
<keyword evidence="3 4" id="KW-0472">Membrane</keyword>
<feature type="transmembrane region" description="Helical" evidence="4">
    <location>
        <begin position="222"/>
        <end position="248"/>
    </location>
</feature>
<name>A0A9X1YLL7_9BURK</name>
<gene>
    <name evidence="6" type="ORF">LPC04_15050</name>
</gene>
<keyword evidence="2 4" id="KW-1133">Transmembrane helix</keyword>
<evidence type="ECO:0000256" key="1">
    <source>
        <dbReference type="ARBA" id="ARBA00022692"/>
    </source>
</evidence>
<protein>
    <submittedName>
        <fullName evidence="6">YbfB/YjiJ family MFS transporter</fullName>
    </submittedName>
</protein>
<feature type="transmembrane region" description="Helical" evidence="4">
    <location>
        <begin position="20"/>
        <end position="42"/>
    </location>
</feature>
<feature type="transmembrane region" description="Helical" evidence="4">
    <location>
        <begin position="62"/>
        <end position="80"/>
    </location>
</feature>
<feature type="transmembrane region" description="Helical" evidence="4">
    <location>
        <begin position="311"/>
        <end position="334"/>
    </location>
</feature>
<dbReference type="Pfam" id="PF06779">
    <property type="entry name" value="MFS_4"/>
    <property type="match status" value="1"/>
</dbReference>
<feature type="transmembrane region" description="Helical" evidence="4">
    <location>
        <begin position="377"/>
        <end position="395"/>
    </location>
</feature>
<dbReference type="GO" id="GO:0005886">
    <property type="term" value="C:plasma membrane"/>
    <property type="evidence" value="ECO:0007669"/>
    <property type="project" value="TreeGrafter"/>
</dbReference>
<dbReference type="PANTHER" id="PTHR23537:SF1">
    <property type="entry name" value="SUGAR TRANSPORTER"/>
    <property type="match status" value="1"/>
</dbReference>